<reference evidence="6" key="1">
    <citation type="submission" date="2023-08" db="EMBL/GenBank/DDBJ databases">
        <title>Black Yeasts Isolated from many extreme environments.</title>
        <authorList>
            <person name="Coleine C."/>
            <person name="Stajich J.E."/>
            <person name="Selbmann L."/>
        </authorList>
    </citation>
    <scope>NUCLEOTIDE SEQUENCE</scope>
    <source>
        <strain evidence="6">CCFEE 5810</strain>
    </source>
</reference>
<evidence type="ECO:0000313" key="7">
    <source>
        <dbReference type="Proteomes" id="UP001310594"/>
    </source>
</evidence>
<sequence>MQQKVRHQTTRIHEMHVLISGAGIAGPCVAWWLAKAGAQVTVVEKAASLLATGQNIDVNGSALKIIDRMGLMDELRRRNTTEKGTQLIDQHGRPFASFPVTEGVEASPTSEFEILRGDLALMLYDASKDHPNVEYRFGITVQEVLSNDEKSVRVKLSNGETETFDLLVAADGQWSKIRKQCFKPETINIVDKNMTAIYATIPRLPHDNMMWNIYFALESRIVSTRPDPYGTIRACFTRMPCNDEQKLAWQSASRSDQKTQKELLRSTFADAGWQAKRLLDGMDAADDFYFHAIQQIRMSTWSESRVICLGDTAYAPTPLTGMGASLAILGSYVLAGEISKLDDGEHPERALKAYESAFKPFVEEIQSIPFFFPAAVHPRTALTRWFLQTLLWTLAKIVAVPWIVKRFSGDEKAEDFPLPQYEVFADTVSEKGH</sequence>
<dbReference type="PANTHER" id="PTHR46865:SF2">
    <property type="entry name" value="MONOOXYGENASE"/>
    <property type="match status" value="1"/>
</dbReference>
<evidence type="ECO:0000313" key="6">
    <source>
        <dbReference type="EMBL" id="KAK5698139.1"/>
    </source>
</evidence>
<dbReference type="GO" id="GO:0016491">
    <property type="term" value="F:oxidoreductase activity"/>
    <property type="evidence" value="ECO:0007669"/>
    <property type="project" value="UniProtKB-KW"/>
</dbReference>
<comment type="caution">
    <text evidence="6">The sequence shown here is derived from an EMBL/GenBank/DDBJ whole genome shotgun (WGS) entry which is preliminary data.</text>
</comment>
<keyword evidence="1" id="KW-0285">Flavoprotein</keyword>
<evidence type="ECO:0000256" key="1">
    <source>
        <dbReference type="ARBA" id="ARBA00022630"/>
    </source>
</evidence>
<dbReference type="PRINTS" id="PR00420">
    <property type="entry name" value="RNGMNOXGNASE"/>
</dbReference>
<dbReference type="InterPro" id="IPR036188">
    <property type="entry name" value="FAD/NAD-bd_sf"/>
</dbReference>
<keyword evidence="4" id="KW-0472">Membrane</keyword>
<keyword evidence="4" id="KW-1133">Transmembrane helix</keyword>
<keyword evidence="2" id="KW-0274">FAD</keyword>
<evidence type="ECO:0000259" key="5">
    <source>
        <dbReference type="Pfam" id="PF01494"/>
    </source>
</evidence>
<evidence type="ECO:0000256" key="4">
    <source>
        <dbReference type="SAM" id="Phobius"/>
    </source>
</evidence>
<dbReference type="Pfam" id="PF01494">
    <property type="entry name" value="FAD_binding_3"/>
    <property type="match status" value="1"/>
</dbReference>
<dbReference type="EMBL" id="JAVRQU010000010">
    <property type="protein sequence ID" value="KAK5698139.1"/>
    <property type="molecule type" value="Genomic_DNA"/>
</dbReference>
<dbReference type="PANTHER" id="PTHR46865">
    <property type="entry name" value="OXIDOREDUCTASE-RELATED"/>
    <property type="match status" value="1"/>
</dbReference>
<feature type="domain" description="FAD-binding" evidence="5">
    <location>
        <begin position="15"/>
        <end position="365"/>
    </location>
</feature>
<gene>
    <name evidence="6" type="ORF">LTR97_007099</name>
</gene>
<evidence type="ECO:0000256" key="3">
    <source>
        <dbReference type="ARBA" id="ARBA00023002"/>
    </source>
</evidence>
<feature type="transmembrane region" description="Helical" evidence="4">
    <location>
        <begin position="12"/>
        <end position="34"/>
    </location>
</feature>
<keyword evidence="4" id="KW-0812">Transmembrane</keyword>
<dbReference type="InterPro" id="IPR002938">
    <property type="entry name" value="FAD-bd"/>
</dbReference>
<dbReference type="AlphaFoldDB" id="A0AAN7VRJ9"/>
<keyword evidence="3" id="KW-0560">Oxidoreductase</keyword>
<dbReference type="Proteomes" id="UP001310594">
    <property type="component" value="Unassembled WGS sequence"/>
</dbReference>
<evidence type="ECO:0000256" key="2">
    <source>
        <dbReference type="ARBA" id="ARBA00022827"/>
    </source>
</evidence>
<dbReference type="SUPFAM" id="SSF51905">
    <property type="entry name" value="FAD/NAD(P)-binding domain"/>
    <property type="match status" value="1"/>
</dbReference>
<protein>
    <recommendedName>
        <fullName evidence="5">FAD-binding domain-containing protein</fullName>
    </recommendedName>
</protein>
<dbReference type="Gene3D" id="3.50.50.60">
    <property type="entry name" value="FAD/NAD(P)-binding domain"/>
    <property type="match status" value="1"/>
</dbReference>
<dbReference type="GO" id="GO:0071949">
    <property type="term" value="F:FAD binding"/>
    <property type="evidence" value="ECO:0007669"/>
    <property type="project" value="InterPro"/>
</dbReference>
<dbReference type="InterPro" id="IPR051704">
    <property type="entry name" value="FAD_aromatic-hydroxylase"/>
</dbReference>
<proteinExistence type="predicted"/>
<name>A0AAN7VRJ9_9PEZI</name>
<dbReference type="Gene3D" id="3.30.9.10">
    <property type="entry name" value="D-Amino Acid Oxidase, subunit A, domain 2"/>
    <property type="match status" value="1"/>
</dbReference>
<organism evidence="6 7">
    <name type="scientific">Elasticomyces elasticus</name>
    <dbReference type="NCBI Taxonomy" id="574655"/>
    <lineage>
        <taxon>Eukaryota</taxon>
        <taxon>Fungi</taxon>
        <taxon>Dikarya</taxon>
        <taxon>Ascomycota</taxon>
        <taxon>Pezizomycotina</taxon>
        <taxon>Dothideomycetes</taxon>
        <taxon>Dothideomycetidae</taxon>
        <taxon>Mycosphaerellales</taxon>
        <taxon>Teratosphaeriaceae</taxon>
        <taxon>Elasticomyces</taxon>
    </lineage>
</organism>
<accession>A0AAN7VRJ9</accession>